<feature type="domain" description="Response regulatory" evidence="3">
    <location>
        <begin position="1"/>
        <end position="104"/>
    </location>
</feature>
<keyword evidence="5" id="KW-1185">Reference proteome</keyword>
<dbReference type="PANTHER" id="PTHR44591:SF3">
    <property type="entry name" value="RESPONSE REGULATORY DOMAIN-CONTAINING PROTEIN"/>
    <property type="match status" value="1"/>
</dbReference>
<dbReference type="InterPro" id="IPR001789">
    <property type="entry name" value="Sig_transdc_resp-reg_receiver"/>
</dbReference>
<keyword evidence="1 2" id="KW-0597">Phosphoprotein</keyword>
<evidence type="ECO:0000256" key="1">
    <source>
        <dbReference type="ARBA" id="ARBA00022553"/>
    </source>
</evidence>
<dbReference type="SMART" id="SM00448">
    <property type="entry name" value="REC"/>
    <property type="match status" value="1"/>
</dbReference>
<dbReference type="InterPro" id="IPR011006">
    <property type="entry name" value="CheY-like_superfamily"/>
</dbReference>
<proteinExistence type="predicted"/>
<name>A0ABX0FNL6_9BURK</name>
<evidence type="ECO:0000313" key="4">
    <source>
        <dbReference type="EMBL" id="NGZ86217.1"/>
    </source>
</evidence>
<evidence type="ECO:0000256" key="2">
    <source>
        <dbReference type="PROSITE-ProRule" id="PRU00169"/>
    </source>
</evidence>
<sequence length="111" mass="12388">MLRELLQLEGHQVTVAYGARHGLEKLRALSPEIVFIDIGMPEMNGYELAAVIRRDEGLQQPYLIAFTAWDDMLSISSAIKAGFDRHLKKTSSFEQLMSAVREIGNTPLATV</sequence>
<dbReference type="EMBL" id="JAADJT010000008">
    <property type="protein sequence ID" value="NGZ86217.1"/>
    <property type="molecule type" value="Genomic_DNA"/>
</dbReference>
<dbReference type="Gene3D" id="3.40.50.2300">
    <property type="match status" value="1"/>
</dbReference>
<dbReference type="SUPFAM" id="SSF52172">
    <property type="entry name" value="CheY-like"/>
    <property type="match status" value="1"/>
</dbReference>
<organism evidence="4 5">
    <name type="scientific">Duganella aceris</name>
    <dbReference type="NCBI Taxonomy" id="2703883"/>
    <lineage>
        <taxon>Bacteria</taxon>
        <taxon>Pseudomonadati</taxon>
        <taxon>Pseudomonadota</taxon>
        <taxon>Betaproteobacteria</taxon>
        <taxon>Burkholderiales</taxon>
        <taxon>Oxalobacteraceae</taxon>
        <taxon>Telluria group</taxon>
        <taxon>Duganella</taxon>
    </lineage>
</organism>
<reference evidence="5" key="1">
    <citation type="submission" date="2023-07" db="EMBL/GenBank/DDBJ databases">
        <title>Duganella aceri sp. nov., isolated from tree sap.</title>
        <authorList>
            <person name="Kim I.S."/>
        </authorList>
    </citation>
    <scope>NUCLEOTIDE SEQUENCE [LARGE SCALE GENOMIC DNA]</scope>
    <source>
        <strain evidence="5">SAP-35</strain>
    </source>
</reference>
<protein>
    <submittedName>
        <fullName evidence="4">Response regulator</fullName>
    </submittedName>
</protein>
<accession>A0ABX0FNL6</accession>
<dbReference type="Proteomes" id="UP000666369">
    <property type="component" value="Unassembled WGS sequence"/>
</dbReference>
<dbReference type="PROSITE" id="PS50110">
    <property type="entry name" value="RESPONSE_REGULATORY"/>
    <property type="match status" value="1"/>
</dbReference>
<dbReference type="Pfam" id="PF00072">
    <property type="entry name" value="Response_reg"/>
    <property type="match status" value="1"/>
</dbReference>
<comment type="caution">
    <text evidence="4">The sequence shown here is derived from an EMBL/GenBank/DDBJ whole genome shotgun (WGS) entry which is preliminary data.</text>
</comment>
<evidence type="ECO:0000313" key="5">
    <source>
        <dbReference type="Proteomes" id="UP000666369"/>
    </source>
</evidence>
<dbReference type="InterPro" id="IPR050595">
    <property type="entry name" value="Bact_response_regulator"/>
</dbReference>
<dbReference type="PANTHER" id="PTHR44591">
    <property type="entry name" value="STRESS RESPONSE REGULATOR PROTEIN 1"/>
    <property type="match status" value="1"/>
</dbReference>
<gene>
    <name evidence="4" type="ORF">GW587_18405</name>
</gene>
<evidence type="ECO:0000259" key="3">
    <source>
        <dbReference type="PROSITE" id="PS50110"/>
    </source>
</evidence>
<feature type="modified residue" description="4-aspartylphosphate" evidence="2">
    <location>
        <position position="37"/>
    </location>
</feature>